<comment type="caution">
    <text evidence="1">The sequence shown here is derived from an EMBL/GenBank/DDBJ whole genome shotgun (WGS) entry which is preliminary data.</text>
</comment>
<organism evidence="1 2">
    <name type="scientific">Vibrio cholerae</name>
    <dbReference type="NCBI Taxonomy" id="666"/>
    <lineage>
        <taxon>Bacteria</taxon>
        <taxon>Pseudomonadati</taxon>
        <taxon>Pseudomonadota</taxon>
        <taxon>Gammaproteobacteria</taxon>
        <taxon>Vibrionales</taxon>
        <taxon>Vibrionaceae</taxon>
        <taxon>Vibrio</taxon>
    </lineage>
</organism>
<evidence type="ECO:0000313" key="2">
    <source>
        <dbReference type="Proteomes" id="UP000323819"/>
    </source>
</evidence>
<reference evidence="1 2" key="1">
    <citation type="submission" date="2019-06" db="EMBL/GenBank/DDBJ databases">
        <title>Vibrio cholerae phylogeny based on whole-genome sequencing reveals genetic diversity and population strucutre.</title>
        <authorList>
            <person name="Zhiqiu Y."/>
            <person name="Bin L."/>
            <person name="Lingyan J."/>
        </authorList>
    </citation>
    <scope>NUCLEOTIDE SEQUENCE [LARGE SCALE GENOMIC DNA]</scope>
    <source>
        <strain evidence="1 2">N2814</strain>
    </source>
</reference>
<sequence>MIKVEYILDGQEGKLDLAGLTGFDSLADALSVHGSETVSDALAKYLLEDVMANLKPEVTVASNMHACSRGGERNKEESESVKASSLGFKKLVGFFEGKTIYVV</sequence>
<dbReference type="RefSeq" id="WP_142548320.1">
    <property type="nucleotide sequence ID" value="NZ_JAMXOG010000037.1"/>
</dbReference>
<dbReference type="EMBL" id="VSIJ01000035">
    <property type="protein sequence ID" value="TXX64762.1"/>
    <property type="molecule type" value="Genomic_DNA"/>
</dbReference>
<accession>A0ABD7SJQ3</accession>
<gene>
    <name evidence="1" type="ORF">FXF03_14880</name>
</gene>
<evidence type="ECO:0000313" key="1">
    <source>
        <dbReference type="EMBL" id="TXX64762.1"/>
    </source>
</evidence>
<proteinExistence type="predicted"/>
<dbReference type="Proteomes" id="UP000323819">
    <property type="component" value="Unassembled WGS sequence"/>
</dbReference>
<protein>
    <submittedName>
        <fullName evidence="1">Uncharacterized protein</fullName>
    </submittedName>
</protein>
<name>A0ABD7SJQ3_VIBCL</name>
<dbReference type="AlphaFoldDB" id="A0ABD7SJQ3"/>